<keyword evidence="2" id="KW-1185">Reference proteome</keyword>
<name>A0A1E1F0B5_9SPHN</name>
<gene>
    <name evidence="1" type="ORF">SCLO_1008510</name>
</gene>
<sequence>MLGGATGSSDRERGAVTASHAMRIISSASSPATTHPAICNRLFHGVGGAKALGGPAPKGRCASAVESAVGRGSIIGQAMLYCKGDTVKHVPQRDRIALTMIGHGRNGK</sequence>
<dbReference type="Proteomes" id="UP000218272">
    <property type="component" value="Chromosome SCLO_1"/>
</dbReference>
<protein>
    <submittedName>
        <fullName evidence="1">Uncharacterized protein</fullName>
    </submittedName>
</protein>
<dbReference type="KEGG" id="sclo:SCLO_1008510"/>
<dbReference type="AlphaFoldDB" id="A0A1E1F0B5"/>
<accession>A0A1E1F0B5</accession>
<proteinExistence type="predicted"/>
<evidence type="ECO:0000313" key="2">
    <source>
        <dbReference type="Proteomes" id="UP000218272"/>
    </source>
</evidence>
<dbReference type="EMBL" id="AP017655">
    <property type="protein sequence ID" value="BAV63891.1"/>
    <property type="molecule type" value="Genomic_DNA"/>
</dbReference>
<reference evidence="1 2" key="1">
    <citation type="submission" date="2016-10" db="EMBL/GenBank/DDBJ databases">
        <title>Complete Genome Sequence of the Nonylphenol-Degrading Bacterium Sphingobium cloacae JCM 10874T.</title>
        <authorList>
            <person name="Ootsuka M."/>
            <person name="Nishizawa T."/>
            <person name="Ohta H."/>
        </authorList>
    </citation>
    <scope>NUCLEOTIDE SEQUENCE [LARGE SCALE GENOMIC DNA]</scope>
    <source>
        <strain evidence="1 2">JCM 10874</strain>
    </source>
</reference>
<organism evidence="1 2">
    <name type="scientific">Sphingobium cloacae</name>
    <dbReference type="NCBI Taxonomy" id="120107"/>
    <lineage>
        <taxon>Bacteria</taxon>
        <taxon>Pseudomonadati</taxon>
        <taxon>Pseudomonadota</taxon>
        <taxon>Alphaproteobacteria</taxon>
        <taxon>Sphingomonadales</taxon>
        <taxon>Sphingomonadaceae</taxon>
        <taxon>Sphingobium</taxon>
    </lineage>
</organism>
<evidence type="ECO:0000313" key="1">
    <source>
        <dbReference type="EMBL" id="BAV63891.1"/>
    </source>
</evidence>